<organism evidence="1 2">
    <name type="scientific">Paraburkholderia phenazinium</name>
    <dbReference type="NCBI Taxonomy" id="60549"/>
    <lineage>
        <taxon>Bacteria</taxon>
        <taxon>Pseudomonadati</taxon>
        <taxon>Pseudomonadota</taxon>
        <taxon>Betaproteobacteria</taxon>
        <taxon>Burkholderiales</taxon>
        <taxon>Burkholderiaceae</taxon>
        <taxon>Paraburkholderia</taxon>
    </lineage>
</organism>
<proteinExistence type="predicted"/>
<accession>A0A1N6L669</accession>
<name>A0A1N6L669_9BURK</name>
<dbReference type="AlphaFoldDB" id="A0A1N6L669"/>
<evidence type="ECO:0000313" key="2">
    <source>
        <dbReference type="Proteomes" id="UP000185151"/>
    </source>
</evidence>
<reference evidence="1 2" key="1">
    <citation type="submission" date="2016-11" db="EMBL/GenBank/DDBJ databases">
        <authorList>
            <person name="Jaros S."/>
            <person name="Januszkiewicz K."/>
            <person name="Wedrychowicz H."/>
        </authorList>
    </citation>
    <scope>NUCLEOTIDE SEQUENCE [LARGE SCALE GENOMIC DNA]</scope>
    <source>
        <strain evidence="1 2">GAS95</strain>
    </source>
</reference>
<keyword evidence="2" id="KW-1185">Reference proteome</keyword>
<sequence>MALLYRMLMTHHKPCGTDISKTCVLGGGIVVMLNNLGPTMLKTIVVIADGVASVAFGFFLGRARAGEAPGAPSSRKDNVSGRYTAWRVNDAW</sequence>
<dbReference type="Proteomes" id="UP000185151">
    <property type="component" value="Unassembled WGS sequence"/>
</dbReference>
<dbReference type="EMBL" id="FSRU01000002">
    <property type="protein sequence ID" value="SIO64304.1"/>
    <property type="molecule type" value="Genomic_DNA"/>
</dbReference>
<evidence type="ECO:0000313" key="1">
    <source>
        <dbReference type="EMBL" id="SIO64304.1"/>
    </source>
</evidence>
<protein>
    <submittedName>
        <fullName evidence="1">Uncharacterized protein</fullName>
    </submittedName>
</protein>
<gene>
    <name evidence="1" type="ORF">SAMN05444165_6198</name>
</gene>
<dbReference type="RefSeq" id="WP_074301067.1">
    <property type="nucleotide sequence ID" value="NZ_FSRU01000002.1"/>
</dbReference>